<feature type="compositionally biased region" description="Basic and acidic residues" evidence="1">
    <location>
        <begin position="309"/>
        <end position="323"/>
    </location>
</feature>
<sequence>MEGGSLNKKGMEDLQNKLSLPGPSVIPGEAFIHIDSITIDLPSGNSKNGNTPKCEHFSIRKYVSDMRKKDKKLCWLFKSEGECDSTDLELKYPFPPIDVPKFRWWLCQNCLQGLCEKENRKLAYGECNSDNPSCTHVALTGSETGELVSEFNHILKLNNSAEKGKSDADPLAQATATKSHDLICSNQREERYNGDDGTPKVQKNVLEHNAHLVNTKPASSAAEVKEPHGKEQKLHEAGTVALHSSMLASNEVTVAGNSLKNLFLQRDAFHDHDQEMSRMIPSGTLSVVVDELGHGPNTASVVENGQPSDKLDYSSSDDTKERPGYGSQDRPAVFGRRKVRKLRLLTDLLDQNEGKHVNIIGQEEATLIGTSDASEEFGAKKIFHGWKMKRKFHPKDNCKMDVSNKEAYEPVATRDAKGNQKASVGIVEGDAFTVMKPGNIMKNGWTSHAKDENPGSDSKKRKIKRKHQVEKFQYEAAVVPELETDGYSLMESVDTPKHTLSKHIINDNLRSVTKENKSKNKIIQDYPQEKLGESRCQAQVDFSSTSCSHNALTCKEMDSSCSHVFLTHRNSCMCNKKSKIPWGVGNHVAQIPQSNNGMLQEDSVSQIKYGLVHCSLSSTRFLLHEDGTVNKGTVLSSLSGKTVDHVLAPTIPWQHVGSEEDQVQKEIANTHPKPSVPSKRRQSVFFKDGVRYNHIGKEPNNGVPFPNQKKNYASPYGHKGNFLMPQKEISSSTSNGEITGSHERSTVMKNHSNKISKNDSAQGSCPDDIPMDIVELMAMIQYEKTLPDNVKDRSQLNIRESQSSQNLRIGGECKSGDLSLQNGCYRGDQFLPKYLNKLQHSKLKAVDINYAPQMKLNHEIMNQNQQNQNQNPFEGHGILLSQCHEKLDVSKMNKDIMSNNHKKSSGAVSTCSTCHIDETSMEPFHPWSSSTVPIAQLPAHRNVTLNSVLPSSDLKPPGLKVKRKFEDPNNGFVMENSSADNAFSLRQRKMKLLHPLGQSDFHSNDKMSALHLLSLMNAHSGQNVNRYSGVAKQSSLIPCWSSSKEIDFGAYRASETLGHPSSDYSTVNSLACGKNNQSSYTTLSHENIINGVMSQVPLKVREKGKQKCSDLVGLTGSTSQKHVTPMCIPVPNQQKNKFVGVSNSEVTPLNCCTASKSENEHLKSTTVSLWPVVYGLQMGVCTVNRNPAEFSIPEEGNVYTVRGNELSFGKRVQASGRSTTMLRDLNKPKRGRKRKTAAENHLQMENHHHHNHQIL</sequence>
<dbReference type="EMBL" id="JAXIOK010000012">
    <property type="protein sequence ID" value="KAK4757838.1"/>
    <property type="molecule type" value="Genomic_DNA"/>
</dbReference>
<reference evidence="2 3" key="1">
    <citation type="journal article" date="2023" name="Hortic Res">
        <title>Pangenome of water caltrop reveals structural variations and asymmetric subgenome divergence after allopolyploidization.</title>
        <authorList>
            <person name="Zhang X."/>
            <person name="Chen Y."/>
            <person name="Wang L."/>
            <person name="Yuan Y."/>
            <person name="Fang M."/>
            <person name="Shi L."/>
            <person name="Lu R."/>
            <person name="Comes H.P."/>
            <person name="Ma Y."/>
            <person name="Chen Y."/>
            <person name="Huang G."/>
            <person name="Zhou Y."/>
            <person name="Zheng Z."/>
            <person name="Qiu Y."/>
        </authorList>
    </citation>
    <scope>NUCLEOTIDE SEQUENCE [LARGE SCALE GENOMIC DNA]</scope>
    <source>
        <tissue evidence="2">Roots</tissue>
    </source>
</reference>
<dbReference type="AlphaFoldDB" id="A0AAN7K593"/>
<organism evidence="2 3">
    <name type="scientific">Trapa incisa</name>
    <dbReference type="NCBI Taxonomy" id="236973"/>
    <lineage>
        <taxon>Eukaryota</taxon>
        <taxon>Viridiplantae</taxon>
        <taxon>Streptophyta</taxon>
        <taxon>Embryophyta</taxon>
        <taxon>Tracheophyta</taxon>
        <taxon>Spermatophyta</taxon>
        <taxon>Magnoliopsida</taxon>
        <taxon>eudicotyledons</taxon>
        <taxon>Gunneridae</taxon>
        <taxon>Pentapetalae</taxon>
        <taxon>rosids</taxon>
        <taxon>malvids</taxon>
        <taxon>Myrtales</taxon>
        <taxon>Lythraceae</taxon>
        <taxon>Trapa</taxon>
    </lineage>
</organism>
<feature type="region of interest" description="Disordered" evidence="1">
    <location>
        <begin position="443"/>
        <end position="466"/>
    </location>
</feature>
<gene>
    <name evidence="2" type="ORF">SAY87_019139</name>
</gene>
<dbReference type="PANTHER" id="PTHR35504:SF1">
    <property type="entry name" value="PROTEIN EMBRYONIC FLOWER 1"/>
    <property type="match status" value="1"/>
</dbReference>
<evidence type="ECO:0008006" key="4">
    <source>
        <dbReference type="Google" id="ProtNLM"/>
    </source>
</evidence>
<comment type="caution">
    <text evidence="2">The sequence shown here is derived from an EMBL/GenBank/DDBJ whole genome shotgun (WGS) entry which is preliminary data.</text>
</comment>
<proteinExistence type="predicted"/>
<feature type="compositionally biased region" description="Polar residues" evidence="1">
    <location>
        <begin position="297"/>
        <end position="307"/>
    </location>
</feature>
<dbReference type="GO" id="GO:0009910">
    <property type="term" value="P:negative regulation of flower development"/>
    <property type="evidence" value="ECO:0007669"/>
    <property type="project" value="InterPro"/>
</dbReference>
<protein>
    <recommendedName>
        <fullName evidence="4">Embryonic flower 1</fullName>
    </recommendedName>
</protein>
<feature type="compositionally biased region" description="Basic and acidic residues" evidence="1">
    <location>
        <begin position="1236"/>
        <end position="1246"/>
    </location>
</feature>
<accession>A0AAN7K593</accession>
<keyword evidence="3" id="KW-1185">Reference proteome</keyword>
<dbReference type="PANTHER" id="PTHR35504">
    <property type="entry name" value="PROTEIN EMBRYONIC FLOWER 1"/>
    <property type="match status" value="1"/>
</dbReference>
<dbReference type="Proteomes" id="UP001345219">
    <property type="component" value="Chromosome 15"/>
</dbReference>
<name>A0AAN7K593_9MYRT</name>
<dbReference type="InterPro" id="IPR034583">
    <property type="entry name" value="EMF1"/>
</dbReference>
<evidence type="ECO:0000313" key="2">
    <source>
        <dbReference type="EMBL" id="KAK4757838.1"/>
    </source>
</evidence>
<feature type="region of interest" description="Disordered" evidence="1">
    <location>
        <begin position="1226"/>
        <end position="1255"/>
    </location>
</feature>
<evidence type="ECO:0000313" key="3">
    <source>
        <dbReference type="Proteomes" id="UP001345219"/>
    </source>
</evidence>
<feature type="region of interest" description="Disordered" evidence="1">
    <location>
        <begin position="296"/>
        <end position="331"/>
    </location>
</feature>
<dbReference type="GO" id="GO:0048367">
    <property type="term" value="P:shoot system development"/>
    <property type="evidence" value="ECO:0007669"/>
    <property type="project" value="InterPro"/>
</dbReference>
<evidence type="ECO:0000256" key="1">
    <source>
        <dbReference type="SAM" id="MobiDB-lite"/>
    </source>
</evidence>
<dbReference type="GO" id="GO:0045892">
    <property type="term" value="P:negative regulation of DNA-templated transcription"/>
    <property type="evidence" value="ECO:0007669"/>
    <property type="project" value="InterPro"/>
</dbReference>